<organism evidence="7">
    <name type="scientific">Arion vulgaris</name>
    <dbReference type="NCBI Taxonomy" id="1028688"/>
    <lineage>
        <taxon>Eukaryota</taxon>
        <taxon>Metazoa</taxon>
        <taxon>Spiralia</taxon>
        <taxon>Lophotrochozoa</taxon>
        <taxon>Mollusca</taxon>
        <taxon>Gastropoda</taxon>
        <taxon>Heterobranchia</taxon>
        <taxon>Euthyneura</taxon>
        <taxon>Panpulmonata</taxon>
        <taxon>Eupulmonata</taxon>
        <taxon>Stylommatophora</taxon>
        <taxon>Helicina</taxon>
        <taxon>Arionoidea</taxon>
        <taxon>Arionidae</taxon>
        <taxon>Arion</taxon>
    </lineage>
</organism>
<dbReference type="EMBL" id="HACG01051941">
    <property type="protein sequence ID" value="CEK98812.1"/>
    <property type="molecule type" value="Transcribed_RNA"/>
</dbReference>
<reference evidence="7" key="1">
    <citation type="submission" date="2014-12" db="EMBL/GenBank/DDBJ databases">
        <title>Insight into the proteome of Arion vulgaris.</title>
        <authorList>
            <person name="Aradska J."/>
            <person name="Bulat T."/>
            <person name="Smidak R."/>
            <person name="Sarate P."/>
            <person name="Gangsoo J."/>
            <person name="Sialana F."/>
            <person name="Bilban M."/>
            <person name="Lubec G."/>
        </authorList>
    </citation>
    <scope>NUCLEOTIDE SEQUENCE</scope>
    <source>
        <tissue evidence="7">Skin</tissue>
    </source>
</reference>
<keyword evidence="4" id="KW-0496">Mitochondrion</keyword>
<sequence>AKRRVYLPMEVLAKHKVSQEDILRGKNSQPVKDSVFDLASLANQHLEKARSLQKLLPDKTYLVFLNARICDHYLKNLQKVDFHIFDGKLQWKNPLLPYHMYINKLRRKF</sequence>
<gene>
    <name evidence="7" type="primary">ORF219665</name>
</gene>
<dbReference type="SUPFAM" id="SSF48576">
    <property type="entry name" value="Terpenoid synthases"/>
    <property type="match status" value="1"/>
</dbReference>
<dbReference type="PANTHER" id="PTHR21181">
    <property type="match status" value="1"/>
</dbReference>
<evidence type="ECO:0000256" key="2">
    <source>
        <dbReference type="ARBA" id="ARBA00022792"/>
    </source>
</evidence>
<keyword evidence="3" id="KW-0809">Transit peptide</keyword>
<proteinExistence type="inferred from homology"/>
<dbReference type="PANTHER" id="PTHR21181:SF13">
    <property type="entry name" value="NADH DEHYDROGENASE (UBIQUINONE) COMPLEX I, ASSEMBLY FACTOR 6"/>
    <property type="match status" value="1"/>
</dbReference>
<keyword evidence="5" id="KW-0472">Membrane</keyword>
<protein>
    <submittedName>
        <fullName evidence="7">Uncharacterized protein</fullName>
    </submittedName>
</protein>
<dbReference type="InterPro" id="IPR008949">
    <property type="entry name" value="Isoprenoid_synthase_dom_sf"/>
</dbReference>
<evidence type="ECO:0000256" key="4">
    <source>
        <dbReference type="ARBA" id="ARBA00023128"/>
    </source>
</evidence>
<evidence type="ECO:0000256" key="5">
    <source>
        <dbReference type="ARBA" id="ARBA00023136"/>
    </source>
</evidence>
<dbReference type="GO" id="GO:0032981">
    <property type="term" value="P:mitochondrial respiratory chain complex I assembly"/>
    <property type="evidence" value="ECO:0007669"/>
    <property type="project" value="TreeGrafter"/>
</dbReference>
<dbReference type="GO" id="GO:0005743">
    <property type="term" value="C:mitochondrial inner membrane"/>
    <property type="evidence" value="ECO:0007669"/>
    <property type="project" value="UniProtKB-SubCell"/>
</dbReference>
<dbReference type="Gene3D" id="1.10.600.10">
    <property type="entry name" value="Farnesyl Diphosphate Synthase"/>
    <property type="match status" value="1"/>
</dbReference>
<dbReference type="AlphaFoldDB" id="A0A0B7C0U5"/>
<evidence type="ECO:0000256" key="1">
    <source>
        <dbReference type="ARBA" id="ARBA00004273"/>
    </source>
</evidence>
<evidence type="ECO:0000256" key="3">
    <source>
        <dbReference type="ARBA" id="ARBA00022946"/>
    </source>
</evidence>
<dbReference type="Pfam" id="PF00494">
    <property type="entry name" value="SQS_PSY"/>
    <property type="match status" value="1"/>
</dbReference>
<comment type="similarity">
    <text evidence="6">Belongs to the NDUFAF6 family.</text>
</comment>
<accession>A0A0B7C0U5</accession>
<keyword evidence="2" id="KW-0999">Mitochondrion inner membrane</keyword>
<feature type="non-terminal residue" evidence="7">
    <location>
        <position position="1"/>
    </location>
</feature>
<name>A0A0B7C0U5_9EUPU</name>
<dbReference type="InterPro" id="IPR002060">
    <property type="entry name" value="Squ/phyt_synthse"/>
</dbReference>
<comment type="subcellular location">
    <subcellularLocation>
        <location evidence="1">Mitochondrion inner membrane</location>
    </subcellularLocation>
</comment>
<evidence type="ECO:0000313" key="7">
    <source>
        <dbReference type="EMBL" id="CEK98812.1"/>
    </source>
</evidence>
<evidence type="ECO:0000256" key="6">
    <source>
        <dbReference type="ARBA" id="ARBA00038273"/>
    </source>
</evidence>